<dbReference type="InterPro" id="IPR050448">
    <property type="entry name" value="OpgB/LTA_synthase_biosynth"/>
</dbReference>
<reference evidence="8" key="1">
    <citation type="submission" date="2019-10" db="EMBL/GenBank/DDBJ databases">
        <title>Description of Paenibacillus glebae sp. nov.</title>
        <authorList>
            <person name="Carlier A."/>
            <person name="Qi S."/>
        </authorList>
    </citation>
    <scope>NUCLEOTIDE SEQUENCE</scope>
    <source>
        <strain evidence="8">LMG 31456</strain>
    </source>
</reference>
<evidence type="ECO:0000256" key="3">
    <source>
        <dbReference type="ARBA" id="ARBA00022475"/>
    </source>
</evidence>
<keyword evidence="6" id="KW-0472">Membrane</keyword>
<comment type="caution">
    <text evidence="8">The sequence shown here is derived from an EMBL/GenBank/DDBJ whole genome shotgun (WGS) entry which is preliminary data.</text>
</comment>
<feature type="domain" description="Sulfatase N-terminal" evidence="7">
    <location>
        <begin position="79"/>
        <end position="372"/>
    </location>
</feature>
<evidence type="ECO:0000313" key="8">
    <source>
        <dbReference type="EMBL" id="NOU97172.1"/>
    </source>
</evidence>
<dbReference type="Pfam" id="PF00884">
    <property type="entry name" value="Sulfatase"/>
    <property type="match status" value="1"/>
</dbReference>
<evidence type="ECO:0000256" key="1">
    <source>
        <dbReference type="ARBA" id="ARBA00004651"/>
    </source>
</evidence>
<sequence>MLVLLIRLRAIIRSILQEWEPCSFMWFNKYHLIRITALIASSLVFLILQTADSGLPPILPVMLQPPIADWNKEELDRKPNVIVVLSEAFWDPTQIEGLKFSRDPIPTFHALQNKYTNGKMLSPQFGGGTANVELEVLTGNSMRFLPEDSIAYETVIKHDVDSLASILSRQGYTPTAITPFHNWYFDSSNVYRRFGFTRYISLEFFNPNEFVGPYIGDHAVAKRIFEETERSQGPDFIFANTMENHYHYWSNKFKRNTISIKGNVADEALDILETYVQGAIGADSMLQEMVEHYSQVKEPTIIVFFGDHMPYLEKDYYVYKETKYIKGEDDSDFLQKMHNVPLLVWNNYLPEGKDNLYMSPSFLSPYILQLAKLKGSDYTDFLSRLSKQIPIIPPKSYYEAMHIRESDLTEYERWQKSILTGTSSSDSDYNGSDEMGEMKAPLAETYTMGYGDPVIQSVSPEVLLQMQTGEKLIADLLKKTITIRGGRFGIGSVVFANGKPLETTWHTEESLSAVIPKDLLRKPGKLELQVRVVDEKENVLAQSKSVDLYITSKTSKQP</sequence>
<dbReference type="Gene3D" id="3.40.720.10">
    <property type="entry name" value="Alkaline Phosphatase, subunit A"/>
    <property type="match status" value="1"/>
</dbReference>
<keyword evidence="9" id="KW-1185">Reference proteome</keyword>
<evidence type="ECO:0000256" key="6">
    <source>
        <dbReference type="ARBA" id="ARBA00023136"/>
    </source>
</evidence>
<dbReference type="EMBL" id="WHOD01000109">
    <property type="protein sequence ID" value="NOU97172.1"/>
    <property type="molecule type" value="Genomic_DNA"/>
</dbReference>
<keyword evidence="5" id="KW-1133">Transmembrane helix</keyword>
<dbReference type="SUPFAM" id="SSF53649">
    <property type="entry name" value="Alkaline phosphatase-like"/>
    <property type="match status" value="1"/>
</dbReference>
<gene>
    <name evidence="8" type="ORF">GC093_28680</name>
</gene>
<dbReference type="GO" id="GO:0016787">
    <property type="term" value="F:hydrolase activity"/>
    <property type="evidence" value="ECO:0007669"/>
    <property type="project" value="UniProtKB-KW"/>
</dbReference>
<comment type="subcellular location">
    <subcellularLocation>
        <location evidence="1">Cell membrane</location>
        <topology evidence="1">Multi-pass membrane protein</topology>
    </subcellularLocation>
</comment>
<evidence type="ECO:0000256" key="5">
    <source>
        <dbReference type="ARBA" id="ARBA00022989"/>
    </source>
</evidence>
<proteinExistence type="predicted"/>
<evidence type="ECO:0000256" key="4">
    <source>
        <dbReference type="ARBA" id="ARBA00022692"/>
    </source>
</evidence>
<keyword evidence="4" id="KW-0812">Transmembrane</keyword>
<keyword evidence="8" id="KW-0378">Hydrolase</keyword>
<dbReference type="InterPro" id="IPR000917">
    <property type="entry name" value="Sulfatase_N"/>
</dbReference>
<dbReference type="PANTHER" id="PTHR47371:SF3">
    <property type="entry name" value="PHOSPHOGLYCEROL TRANSFERASE I"/>
    <property type="match status" value="1"/>
</dbReference>
<dbReference type="PANTHER" id="PTHR47371">
    <property type="entry name" value="LIPOTEICHOIC ACID SYNTHASE"/>
    <property type="match status" value="1"/>
</dbReference>
<evidence type="ECO:0000256" key="2">
    <source>
        <dbReference type="ARBA" id="ARBA00004936"/>
    </source>
</evidence>
<organism evidence="8 9">
    <name type="scientific">Paenibacillus foliorum</name>
    <dbReference type="NCBI Taxonomy" id="2654974"/>
    <lineage>
        <taxon>Bacteria</taxon>
        <taxon>Bacillati</taxon>
        <taxon>Bacillota</taxon>
        <taxon>Bacilli</taxon>
        <taxon>Bacillales</taxon>
        <taxon>Paenibacillaceae</taxon>
        <taxon>Paenibacillus</taxon>
    </lineage>
</organism>
<dbReference type="AlphaFoldDB" id="A0A972H0H3"/>
<dbReference type="GO" id="GO:0005886">
    <property type="term" value="C:plasma membrane"/>
    <property type="evidence" value="ECO:0007669"/>
    <property type="project" value="UniProtKB-SubCell"/>
</dbReference>
<name>A0A972H0H3_9BACL</name>
<accession>A0A972H0H3</accession>
<evidence type="ECO:0000259" key="7">
    <source>
        <dbReference type="Pfam" id="PF00884"/>
    </source>
</evidence>
<protein>
    <submittedName>
        <fullName evidence="8">Sulfatase-like hydrolase/transferase</fullName>
    </submittedName>
</protein>
<dbReference type="Proteomes" id="UP000641588">
    <property type="component" value="Unassembled WGS sequence"/>
</dbReference>
<keyword evidence="3" id="KW-1003">Cell membrane</keyword>
<dbReference type="CDD" id="cd16015">
    <property type="entry name" value="LTA_synthase"/>
    <property type="match status" value="1"/>
</dbReference>
<dbReference type="InterPro" id="IPR017850">
    <property type="entry name" value="Alkaline_phosphatase_core_sf"/>
</dbReference>
<evidence type="ECO:0000313" key="9">
    <source>
        <dbReference type="Proteomes" id="UP000641588"/>
    </source>
</evidence>
<comment type="pathway">
    <text evidence="2">Cell wall biogenesis; lipoteichoic acid biosynthesis.</text>
</comment>